<keyword evidence="3" id="KW-0378">Hydrolase</keyword>
<feature type="domain" description="Peptidase C50" evidence="6">
    <location>
        <begin position="2082"/>
        <end position="2180"/>
    </location>
</feature>
<feature type="region of interest" description="Disordered" evidence="5">
    <location>
        <begin position="1"/>
        <end position="32"/>
    </location>
</feature>
<keyword evidence="4" id="KW-0159">Chromosome partition</keyword>
<dbReference type="EC" id="3.4.22.49" evidence="2"/>
<feature type="compositionally biased region" description="Low complexity" evidence="5">
    <location>
        <begin position="56"/>
        <end position="80"/>
    </location>
</feature>
<dbReference type="InterPro" id="IPR005314">
    <property type="entry name" value="Peptidase_C50"/>
</dbReference>
<feature type="region of interest" description="Disordered" evidence="5">
    <location>
        <begin position="47"/>
        <end position="80"/>
    </location>
</feature>
<dbReference type="Proteomes" id="UP001329825">
    <property type="component" value="Chromosome 5"/>
</dbReference>
<dbReference type="RefSeq" id="XP_062791643.1">
    <property type="nucleotide sequence ID" value="XM_062935592.1"/>
</dbReference>
<feature type="region of interest" description="Disordered" evidence="5">
    <location>
        <begin position="1309"/>
        <end position="1346"/>
    </location>
</feature>
<sequence length="2276" mass="250187">MAIAKAVSASKTAPPAVPRKTRTAAASKTRDADELVEGLGKLSIAQPTQTVKRVTRAAPTASSSSARPTPTTTTKKATTTVDKPKIATISAHVPTAGRSTAASVKTSAKGKGKASTLEDTFPWARPSLSSDEPILKPIDRVRAAMQAVNTSSKSFSSAVSSGFRYNSPTSSSSTSPSVAPIAKDVEEPWTDAKIDHLVETCQIGFRVLRELDQEGHLPGKAEDVERSVMAVMGKCISLGMYRKAMEILTDARLAQLRLYTPRPMPKTPAPSVTSTSTIPKGQFSTSTIMNTTVLKDTSARPRLIPSTKVKSPSEVLSREWLDAARLPAPEKGSNLSEVVKGILFSAIMGSWICLVSLSKDPEVLLPVLTLPLQNSSEEELHPLILALSLPRNSIIVSLRTFYRQVGSLTLSPGSRPYLRIRHLSLLAMGITISPSPDSRPNLEQYWDTVHRSILTFVKEDEEKERLADAASTIGQVVDFIEIMVEKRKEKGWFEGKAWFGLVEMWIGIGRRLGNSDIIDKPLSLLTAPTSIDSSSSSPPHQVEPSTPPSSSSIAVLKTPISKSSVRKIRNPEGEIARICGDLAKANLTIDKLLSAQSASPPNSITGLGSDELIFLAQSIASLSDQEEPIPTAGKAIRAFERVRRCCSRLLIRYLQPDASEACRDVAGEIKIWMEKSIEFVEIVIEASVLDSTLTKELLSSVVDTTVRIFQPPAGTYFTSLQYLTRARVVFDRTASLIEDVDKSEWLRCLSAFAYNGTAHYYRLNQIDEALPLSRISCQWGVEAMSLHTYDLTDKDDKPFSQLREGMSKRWELLASCYQREGKKDEMFTAFSNVFTFQTPSILSHIAASSSTKPIEAVFEPLTEIKNSLVRLANLIMYEPALYISHGKELVQSMRQSSCPTNAIGAIGEKLLSLLEQGEGREQSAKVSLEIADAILEVYGDEYPIRRLRLLAKMMSTILTSGQAMDRLPPLVEEVDRLSDRTDLCEDNSLSPFKSEYISYTLILRAMQAYHTSPHPSMEVIESSKKAVENLRGIVLPPTKLSTLGPSTESADNAPKKKVPLGRSTTTKAVPARPTRGTSRTVSEPKKVVGKKPLAKSTTATVANKSKRRSSIILPLVFDDLKRLTRLLGSLATLLGLLGHSLQQIEALKLLRAFQRNREDLVDDYVLRSAQLATEYQKLGKISRAGLVFSQAQKVMDNSNALVSTSVKVELGLRYASYLAFKGDFMKAQEVYSEAAIMESETEASKIVSSMAKAVERCEKLERTAWARRAAASIYAAQGNAAAAITHLSASFRLFIRAADAICRLAPNQASAEPSNPISEDDPFSAPPPQAKKSVADAADEPSKDSKIAVPSQTTHFSGKHLHALQWRIASSLLTTTFDVANALAYRGTVRDTQYFLNIAGNIAESVKSDVIKARVGAKEAELFFRMRKWDEMGEKLELAAASLNTIEGPDMIDLNVLKGDLYSRTEMVEEAEVVFQTTSKEIEGLDRVFVANEAVLPTPKKNVLLTASTSSVRASLTNSKIPQGREPILPTTLAHVLRQHAWLLKEAGSKEECEELLLQIKGLPSSTQTKADELLLEGRIALHEAFNTFKTDLFMSSLTESAVAMPMGAPTKRVVDRQSTRQSIQSVLTRAEEAFLSALSLVSGSGKIEDIRQACLALALLRAFQTSLGQGSEEVTAAAAGMLASSSSITLHRELLEAIESKFVDAASVSLEWHSFSCPTAETKMDGDDSIEICTEDLDDHNGKLRSYWEMVKAKYLSNPLLPVDSSSLNSLPTEWAVISINVTDDHNTMFISRHQRNHQPIVFCLPLDRQSRREGEDDLWTFDSALAELEGIIKSSDEGARAAKTLTEREDKLAWWENRFALDRKLKELCEGIEFVWLGAFKTIFSPRLPDSRDLIVDLRDRLEKIFSSALASTSGGIKNPRSKTAAPKVELDDALLECFVNLNSKCKDEEVEDLVYFILDVYQFHGVPVALSELDIDQISIDVKAALEKIETRIALSGLLSSAKDEHIFLALDKNVQPFPWESIPILRGRPISRIPSLSFLLDQVAMGNHLRPSLTQSTIAPPASAASGGQVDMRRAINSRRTFYILNPSGDLVKTEQHFKAWIDHMVDKAGWKGIIGRPPTELELTAALKDYDLVLYFGHGGAEQYIRSHKIRNLPQCATTMLWGCSSGLMKEQGDFDRTGTAWNYMIGGCPSLVANLWDVTDRDIDRLSSHVIKLLHLDQAHIPKSKDRSNTLLPLSELSTVQAVNLSREECKLKYMTGAAVVVYGLPVWMH</sequence>
<feature type="compositionally biased region" description="Polar residues" evidence="5">
    <location>
        <begin position="270"/>
        <end position="281"/>
    </location>
</feature>
<name>A0ABZ1CYT7_9TREE</name>
<keyword evidence="8" id="KW-1185">Reference proteome</keyword>
<evidence type="ECO:0000256" key="2">
    <source>
        <dbReference type="ARBA" id="ARBA00012489"/>
    </source>
</evidence>
<evidence type="ECO:0000259" key="6">
    <source>
        <dbReference type="PROSITE" id="PS51700"/>
    </source>
</evidence>
<evidence type="ECO:0000256" key="3">
    <source>
        <dbReference type="ARBA" id="ARBA00022801"/>
    </source>
</evidence>
<feature type="compositionally biased region" description="Low complexity" evidence="5">
    <location>
        <begin position="529"/>
        <end position="544"/>
    </location>
</feature>
<evidence type="ECO:0000313" key="8">
    <source>
        <dbReference type="Proteomes" id="UP001329825"/>
    </source>
</evidence>
<dbReference type="EMBL" id="CP141885">
    <property type="protein sequence ID" value="WRT66903.1"/>
    <property type="molecule type" value="Genomic_DNA"/>
</dbReference>
<dbReference type="InterPro" id="IPR011990">
    <property type="entry name" value="TPR-like_helical_dom_sf"/>
</dbReference>
<dbReference type="Gene3D" id="1.25.40.10">
    <property type="entry name" value="Tetratricopeptide repeat domain"/>
    <property type="match status" value="1"/>
</dbReference>
<dbReference type="PROSITE" id="PS51700">
    <property type="entry name" value="SEPARIN"/>
    <property type="match status" value="1"/>
</dbReference>
<evidence type="ECO:0000256" key="1">
    <source>
        <dbReference type="ARBA" id="ARBA00000451"/>
    </source>
</evidence>
<dbReference type="GeneID" id="87955999"/>
<dbReference type="Pfam" id="PF03568">
    <property type="entry name" value="Separin_C"/>
    <property type="match status" value="1"/>
</dbReference>
<evidence type="ECO:0000256" key="5">
    <source>
        <dbReference type="SAM" id="MobiDB-lite"/>
    </source>
</evidence>
<dbReference type="PANTHER" id="PTHR12792">
    <property type="entry name" value="EXTRA SPINDLE POLES 1-RELATED"/>
    <property type="match status" value="1"/>
</dbReference>
<feature type="region of interest" description="Disordered" evidence="5">
    <location>
        <begin position="529"/>
        <end position="553"/>
    </location>
</feature>
<dbReference type="PANTHER" id="PTHR12792:SF0">
    <property type="entry name" value="SEPARIN"/>
    <property type="match status" value="1"/>
</dbReference>
<evidence type="ECO:0000313" key="7">
    <source>
        <dbReference type="EMBL" id="WRT66903.1"/>
    </source>
</evidence>
<accession>A0ABZ1CYT7</accession>
<dbReference type="InterPro" id="IPR030397">
    <property type="entry name" value="SEPARIN_core_dom"/>
</dbReference>
<organism evidence="7 8">
    <name type="scientific">Kwoniella shivajii</name>
    <dbReference type="NCBI Taxonomy" id="564305"/>
    <lineage>
        <taxon>Eukaryota</taxon>
        <taxon>Fungi</taxon>
        <taxon>Dikarya</taxon>
        <taxon>Basidiomycota</taxon>
        <taxon>Agaricomycotina</taxon>
        <taxon>Tremellomycetes</taxon>
        <taxon>Tremellales</taxon>
        <taxon>Cryptococcaceae</taxon>
        <taxon>Kwoniella</taxon>
    </lineage>
</organism>
<evidence type="ECO:0000256" key="4">
    <source>
        <dbReference type="ARBA" id="ARBA00022829"/>
    </source>
</evidence>
<protein>
    <recommendedName>
        <fullName evidence="2">separase</fullName>
        <ecNumber evidence="2">3.4.22.49</ecNumber>
    </recommendedName>
</protein>
<proteinExistence type="predicted"/>
<comment type="catalytic activity">
    <reaction evidence="1">
        <text>All bonds known to be hydrolyzed by this endopeptidase have arginine in P1 and an acidic residue in P4. P6 is often occupied by an acidic residue or by a hydroxy-amino-acid residue, the phosphorylation of which enhances cleavage.</text>
        <dbReference type="EC" id="3.4.22.49"/>
    </reaction>
</comment>
<feature type="region of interest" description="Disordered" evidence="5">
    <location>
        <begin position="262"/>
        <end position="281"/>
    </location>
</feature>
<feature type="region of interest" description="Disordered" evidence="5">
    <location>
        <begin position="1038"/>
        <end position="1096"/>
    </location>
</feature>
<gene>
    <name evidence="7" type="ORF">IL334_003868</name>
</gene>
<reference evidence="7 8" key="1">
    <citation type="submission" date="2024-01" db="EMBL/GenBank/DDBJ databases">
        <title>Comparative genomics of Cryptococcus and Kwoniella reveals pathogenesis evolution and contrasting modes of karyotype evolution via chromosome fusion or intercentromeric recombination.</title>
        <authorList>
            <person name="Coelho M.A."/>
            <person name="David-Palma M."/>
            <person name="Shea T."/>
            <person name="Bowers K."/>
            <person name="McGinley-Smith S."/>
            <person name="Mohammad A.W."/>
            <person name="Gnirke A."/>
            <person name="Yurkov A.M."/>
            <person name="Nowrousian M."/>
            <person name="Sun S."/>
            <person name="Cuomo C.A."/>
            <person name="Heitman J."/>
        </authorList>
    </citation>
    <scope>NUCLEOTIDE SEQUENCE [LARGE SCALE GENOMIC DNA]</scope>
    <source>
        <strain evidence="7">CBS 11374</strain>
    </source>
</reference>
<feature type="compositionally biased region" description="Polar residues" evidence="5">
    <location>
        <begin position="1039"/>
        <end position="1050"/>
    </location>
</feature>